<feature type="compositionally biased region" description="Basic and acidic residues" evidence="1">
    <location>
        <begin position="12"/>
        <end position="29"/>
    </location>
</feature>
<dbReference type="EMBL" id="JBBMFV010000004">
    <property type="protein sequence ID" value="MEO3939817.1"/>
    <property type="molecule type" value="Genomic_DNA"/>
</dbReference>
<evidence type="ECO:0000313" key="2">
    <source>
        <dbReference type="EMBL" id="MEO3939817.1"/>
    </source>
</evidence>
<keyword evidence="3" id="KW-1185">Reference proteome</keyword>
<feature type="region of interest" description="Disordered" evidence="1">
    <location>
        <begin position="1"/>
        <end position="51"/>
    </location>
</feature>
<comment type="caution">
    <text evidence="2">The sequence shown here is derived from an EMBL/GenBank/DDBJ whole genome shotgun (WGS) entry which is preliminary data.</text>
</comment>
<feature type="compositionally biased region" description="Basic residues" evidence="1">
    <location>
        <begin position="1"/>
        <end position="11"/>
    </location>
</feature>
<evidence type="ECO:0000313" key="3">
    <source>
        <dbReference type="Proteomes" id="UP001448614"/>
    </source>
</evidence>
<reference evidence="2 3" key="1">
    <citation type="journal article" date="2024" name="Appl. Microbiol. Biotechnol.">
        <title>Biosynthetic gene clusters with biotechnological applications in novel Antarctic isolates from Actinomycetota.</title>
        <authorList>
            <person name="Bruna P."/>
            <person name="Nunez-Montero K."/>
            <person name="Contreras M.J."/>
            <person name="Leal K."/>
            <person name="Garcia M."/>
            <person name="Abanto M."/>
            <person name="Barrientos L."/>
        </authorList>
    </citation>
    <scope>NUCLEOTIDE SEQUENCE [LARGE SCALE GENOMIC DNA]</scope>
    <source>
        <strain evidence="2 3">Se16.17</strain>
    </source>
</reference>
<feature type="compositionally biased region" description="Polar residues" evidence="1">
    <location>
        <begin position="37"/>
        <end position="51"/>
    </location>
</feature>
<organism evidence="2 3">
    <name type="scientific">Paenarthrobacter nicotinovorans</name>
    <name type="common">Arthrobacter nicotinovorans</name>
    <dbReference type="NCBI Taxonomy" id="29320"/>
    <lineage>
        <taxon>Bacteria</taxon>
        <taxon>Bacillati</taxon>
        <taxon>Actinomycetota</taxon>
        <taxon>Actinomycetes</taxon>
        <taxon>Micrococcales</taxon>
        <taxon>Micrococcaceae</taxon>
        <taxon>Paenarthrobacter</taxon>
    </lineage>
</organism>
<sequence>MRPRHRRRRDIRLHELGRRDMHPHGRLENIDDGDISNDPSEGITTVESCFN</sequence>
<name>A0ABV0GMP0_PAENI</name>
<gene>
    <name evidence="2" type="ORF">V3C41_01895</name>
</gene>
<accession>A0ABV0GMP0</accession>
<protein>
    <submittedName>
        <fullName evidence="2">Uncharacterized protein</fullName>
    </submittedName>
</protein>
<proteinExistence type="predicted"/>
<dbReference type="Proteomes" id="UP001448614">
    <property type="component" value="Unassembled WGS sequence"/>
</dbReference>
<evidence type="ECO:0000256" key="1">
    <source>
        <dbReference type="SAM" id="MobiDB-lite"/>
    </source>
</evidence>
<dbReference type="RefSeq" id="WP_347781695.1">
    <property type="nucleotide sequence ID" value="NZ_JBBMFV010000004.1"/>
</dbReference>